<proteinExistence type="predicted"/>
<keyword evidence="2" id="KW-1185">Reference proteome</keyword>
<reference evidence="1" key="1">
    <citation type="submission" date="2023-03" db="EMBL/GenBank/DDBJ databases">
        <title>Chromosome-level genomes of two armyworms, Mythimna separata and Mythimna loreyi, provide insights into the biosynthesis and reception of sex pheromones.</title>
        <authorList>
            <person name="Zhao H."/>
        </authorList>
    </citation>
    <scope>NUCLEOTIDE SEQUENCE</scope>
    <source>
        <strain evidence="1">BeijingLab</strain>
    </source>
</reference>
<protein>
    <submittedName>
        <fullName evidence="1">Uncharacterized protein</fullName>
    </submittedName>
</protein>
<gene>
    <name evidence="1" type="ORF">PYW08_014012</name>
</gene>
<organism evidence="1 2">
    <name type="scientific">Mythimna loreyi</name>
    <dbReference type="NCBI Taxonomy" id="667449"/>
    <lineage>
        <taxon>Eukaryota</taxon>
        <taxon>Metazoa</taxon>
        <taxon>Ecdysozoa</taxon>
        <taxon>Arthropoda</taxon>
        <taxon>Hexapoda</taxon>
        <taxon>Insecta</taxon>
        <taxon>Pterygota</taxon>
        <taxon>Neoptera</taxon>
        <taxon>Endopterygota</taxon>
        <taxon>Lepidoptera</taxon>
        <taxon>Glossata</taxon>
        <taxon>Ditrysia</taxon>
        <taxon>Noctuoidea</taxon>
        <taxon>Noctuidae</taxon>
        <taxon>Noctuinae</taxon>
        <taxon>Hadenini</taxon>
        <taxon>Mythimna</taxon>
    </lineage>
</organism>
<evidence type="ECO:0000313" key="1">
    <source>
        <dbReference type="EMBL" id="KAJ8734762.1"/>
    </source>
</evidence>
<evidence type="ECO:0000313" key="2">
    <source>
        <dbReference type="Proteomes" id="UP001231649"/>
    </source>
</evidence>
<dbReference type="EMBL" id="CM056781">
    <property type="protein sequence ID" value="KAJ8734762.1"/>
    <property type="molecule type" value="Genomic_DNA"/>
</dbReference>
<sequence length="720" mass="78904">MATSNYLVLLLIFSCFCRYGNLQRLHEKIYSSIEGGAACFRRLNGTHQTGCSSGDNGAVGVVHMIKEMSDVQWLLQNATAGPYMVILSTHYFSDVIEKILEKPEIIAGILLHDNATGSSASFSQESKCPNEYSSAYGSSCSSTSPVGITWNDKGTGLLRRDIPFPIFYLPISRSLEIDKIDQCYKRYNVIDQANQKGRPLCSVQLHSFMFAAVDTEVCLRRSTSTTLLTPTKVCDPLGDHNIYYSLFPRTKDNKNKEVTLVTARIDAASLFDGVAPGAASSVVGMVTFLTAAAALSQMIPVKNASSYGQNVLWTLFNGEAFDYIGSQRVAYDIKMGAWPPAAPLSVLDIRLHVEVGQIGGALSRFDNTWPLYAFTPYIGDIPAIAEFLNIFGSNLRPNKTISPDYSSNIPPSSLHSFRRIFRNETESGALPEVLLTDFKATFSNMFYNSALDDYDNIDFKYRNITIDNKGTFIPTDTLVANGTFKEVDSQVKIARLATTLARTLYHKVAGKEYTGNVSVSAHLVDEMLYCFLKSQACRLIQAAEYASSGTEEKPPERPAPLYVGVAAWASTAPVFAGHLLALLTGTPLPVNRTECYDMSVPGFSQYYLKGWDHNGVCIQTTMNMSAAISPAFTIPNYNMKSGEYSTWTESVWQTMWARMFVASSGVGARVAAVCGALATLLAGLLTYWLQKHAARIFIDAPAQSIVNDDAASGILRTVNC</sequence>
<comment type="caution">
    <text evidence="1">The sequence shown here is derived from an EMBL/GenBank/DDBJ whole genome shotgun (WGS) entry which is preliminary data.</text>
</comment>
<accession>A0ACC2RAJ0</accession>
<name>A0ACC2RAJ0_9NEOP</name>
<dbReference type="Proteomes" id="UP001231649">
    <property type="component" value="Chromosome 5"/>
</dbReference>